<sequence>MDDAHDLVIAAATGALQYSEVAARLSAWTRPTAASPRRPAD</sequence>
<protein>
    <submittedName>
        <fullName evidence="1">Uncharacterized protein</fullName>
    </submittedName>
</protein>
<organism evidence="1 2">
    <name type="scientific">Actinokineospora guangxiensis</name>
    <dbReference type="NCBI Taxonomy" id="1490288"/>
    <lineage>
        <taxon>Bacteria</taxon>
        <taxon>Bacillati</taxon>
        <taxon>Actinomycetota</taxon>
        <taxon>Actinomycetes</taxon>
        <taxon>Pseudonocardiales</taxon>
        <taxon>Pseudonocardiaceae</taxon>
        <taxon>Actinokineospora</taxon>
    </lineage>
</organism>
<dbReference type="Proteomes" id="UP001596157">
    <property type="component" value="Unassembled WGS sequence"/>
</dbReference>
<reference evidence="2" key="1">
    <citation type="journal article" date="2019" name="Int. J. Syst. Evol. Microbiol.">
        <title>The Global Catalogue of Microorganisms (GCM) 10K type strain sequencing project: providing services to taxonomists for standard genome sequencing and annotation.</title>
        <authorList>
            <consortium name="The Broad Institute Genomics Platform"/>
            <consortium name="The Broad Institute Genome Sequencing Center for Infectious Disease"/>
            <person name="Wu L."/>
            <person name="Ma J."/>
        </authorList>
    </citation>
    <scope>NUCLEOTIDE SEQUENCE [LARGE SCALE GENOMIC DNA]</scope>
    <source>
        <strain evidence="2">CCUG 59778</strain>
    </source>
</reference>
<name>A0ABW0EIJ7_9PSEU</name>
<proteinExistence type="predicted"/>
<keyword evidence="2" id="KW-1185">Reference proteome</keyword>
<comment type="caution">
    <text evidence="1">The sequence shown here is derived from an EMBL/GenBank/DDBJ whole genome shotgun (WGS) entry which is preliminary data.</text>
</comment>
<gene>
    <name evidence="1" type="ORF">ACFPM7_09270</name>
</gene>
<evidence type="ECO:0000313" key="1">
    <source>
        <dbReference type="EMBL" id="MFC5287237.1"/>
    </source>
</evidence>
<dbReference type="RefSeq" id="WP_378245965.1">
    <property type="nucleotide sequence ID" value="NZ_JBHSKF010000003.1"/>
</dbReference>
<evidence type="ECO:0000313" key="2">
    <source>
        <dbReference type="Proteomes" id="UP001596157"/>
    </source>
</evidence>
<accession>A0ABW0EIJ7</accession>
<dbReference type="EMBL" id="JBHSKF010000003">
    <property type="protein sequence ID" value="MFC5287237.1"/>
    <property type="molecule type" value="Genomic_DNA"/>
</dbReference>